<keyword evidence="1" id="KW-0863">Zinc-finger</keyword>
<sequence length="472" mass="48993">MAARVARRRMFQSLDELRSLRQAKVVSHSLSSGELRRRLGDACERALALSALDAGARALSALAEQRARELEDVRRAAPVSGRQGRRSASELSAALTASAGGPAAAADERPAGTPAAPRSQPADVSGLRARRVVTGLEEQFRGRLEALIGEVAVQAAAREQAHLSVPPASPLLSSTAQSERDAGGEDAGVGSNDSGAESDDGSISDSSGIGVSAAANEVAQVEALRTVSTMLQSSFARELDSLMHDMFEAHDGAALDPNATVLQPPGWFAGNPRRRGSLSEAPPQRSVQTGTAVALLADAGAQATPLRTGAGMGVGVGGRALNGEERELLSAGSVSQRVEQLARQVAEMSALLRLQMDMQTEMQRLLRQDVAAALPERNDNANATPPEELVRWEAVQAGTCAVCHTAGIDCLLYRCGHMCTCMACAQAIMQRAGPQRPRCPLCRAPIQEVVRAFGAPRAAGDGAGAGPAAGAA</sequence>
<evidence type="ECO:0000313" key="4">
    <source>
        <dbReference type="EMBL" id="CAE0126581.1"/>
    </source>
</evidence>
<evidence type="ECO:0000259" key="3">
    <source>
        <dbReference type="PROSITE" id="PS50089"/>
    </source>
</evidence>
<proteinExistence type="predicted"/>
<dbReference type="Pfam" id="PF13920">
    <property type="entry name" value="zf-C3HC4_3"/>
    <property type="match status" value="1"/>
</dbReference>
<evidence type="ECO:0000256" key="1">
    <source>
        <dbReference type="PROSITE-ProRule" id="PRU00175"/>
    </source>
</evidence>
<keyword evidence="1" id="KW-0479">Metal-binding</keyword>
<dbReference type="AlphaFoldDB" id="A0A7S3B6T9"/>
<reference evidence="4" key="1">
    <citation type="submission" date="2021-01" db="EMBL/GenBank/DDBJ databases">
        <authorList>
            <person name="Corre E."/>
            <person name="Pelletier E."/>
            <person name="Niang G."/>
            <person name="Scheremetjew M."/>
            <person name="Finn R."/>
            <person name="Kale V."/>
            <person name="Holt S."/>
            <person name="Cochrane G."/>
            <person name="Meng A."/>
            <person name="Brown T."/>
            <person name="Cohen L."/>
        </authorList>
    </citation>
    <scope>NUCLEOTIDE SEQUENCE</scope>
    <source>
        <strain evidence="4">RCC927</strain>
    </source>
</reference>
<feature type="compositionally biased region" description="Low complexity" evidence="2">
    <location>
        <begin position="164"/>
        <end position="177"/>
    </location>
</feature>
<dbReference type="PANTHER" id="PTHR46519">
    <property type="entry name" value="RING/U-BOX SUPERFAMILY PROTEIN"/>
    <property type="match status" value="1"/>
</dbReference>
<dbReference type="GO" id="GO:0008270">
    <property type="term" value="F:zinc ion binding"/>
    <property type="evidence" value="ECO:0007669"/>
    <property type="project" value="UniProtKB-KW"/>
</dbReference>
<feature type="region of interest" description="Disordered" evidence="2">
    <location>
        <begin position="70"/>
        <end position="125"/>
    </location>
</feature>
<dbReference type="InterPro" id="IPR013083">
    <property type="entry name" value="Znf_RING/FYVE/PHD"/>
</dbReference>
<feature type="compositionally biased region" description="Low complexity" evidence="2">
    <location>
        <begin position="89"/>
        <end position="116"/>
    </location>
</feature>
<dbReference type="PROSITE" id="PS50089">
    <property type="entry name" value="ZF_RING_2"/>
    <property type="match status" value="1"/>
</dbReference>
<feature type="domain" description="RING-type" evidence="3">
    <location>
        <begin position="400"/>
        <end position="443"/>
    </location>
</feature>
<keyword evidence="1" id="KW-0862">Zinc</keyword>
<dbReference type="SUPFAM" id="SSF57850">
    <property type="entry name" value="RING/U-box"/>
    <property type="match status" value="1"/>
</dbReference>
<dbReference type="CDD" id="cd16647">
    <property type="entry name" value="mRING-HC-C3HC5_NEU1"/>
    <property type="match status" value="1"/>
</dbReference>
<accession>A0A7S3B6T9</accession>
<evidence type="ECO:0000256" key="2">
    <source>
        <dbReference type="SAM" id="MobiDB-lite"/>
    </source>
</evidence>
<dbReference type="InterPro" id="IPR001841">
    <property type="entry name" value="Znf_RING"/>
</dbReference>
<protein>
    <recommendedName>
        <fullName evidence="3">RING-type domain-containing protein</fullName>
    </recommendedName>
</protein>
<name>A0A7S3B6T9_9VIRI</name>
<dbReference type="PANTHER" id="PTHR46519:SF2">
    <property type="entry name" value="RING_U-BOX SUPERFAMILY PROTEIN"/>
    <property type="match status" value="1"/>
</dbReference>
<dbReference type="Gene3D" id="3.30.40.10">
    <property type="entry name" value="Zinc/RING finger domain, C3HC4 (zinc finger)"/>
    <property type="match status" value="1"/>
</dbReference>
<gene>
    <name evidence="4" type="ORF">PSIN1315_LOCUS1122</name>
</gene>
<feature type="region of interest" description="Disordered" evidence="2">
    <location>
        <begin position="263"/>
        <end position="286"/>
    </location>
</feature>
<feature type="region of interest" description="Disordered" evidence="2">
    <location>
        <begin position="164"/>
        <end position="208"/>
    </location>
</feature>
<dbReference type="EMBL" id="HBHY01001799">
    <property type="protein sequence ID" value="CAE0126581.1"/>
    <property type="molecule type" value="Transcribed_RNA"/>
</dbReference>
<organism evidence="4">
    <name type="scientific">Prasinoderma singulare</name>
    <dbReference type="NCBI Taxonomy" id="676789"/>
    <lineage>
        <taxon>Eukaryota</taxon>
        <taxon>Viridiplantae</taxon>
        <taxon>Prasinodermophyta</taxon>
        <taxon>Prasinodermophyceae</taxon>
        <taxon>Prasinodermales</taxon>
        <taxon>Prasinodermaceae</taxon>
        <taxon>Prasinoderma</taxon>
    </lineage>
</organism>